<proteinExistence type="predicted"/>
<keyword evidence="2" id="KW-1185">Reference proteome</keyword>
<dbReference type="Proteomes" id="UP000821845">
    <property type="component" value="Chromosome 1"/>
</dbReference>
<reference evidence="1" key="1">
    <citation type="submission" date="2020-05" db="EMBL/GenBank/DDBJ databases">
        <title>Large-scale comparative analyses of tick genomes elucidate their genetic diversity and vector capacities.</title>
        <authorList>
            <person name="Jia N."/>
            <person name="Wang J."/>
            <person name="Shi W."/>
            <person name="Du L."/>
            <person name="Sun Y."/>
            <person name="Zhan W."/>
            <person name="Jiang J."/>
            <person name="Wang Q."/>
            <person name="Zhang B."/>
            <person name="Ji P."/>
            <person name="Sakyi L.B."/>
            <person name="Cui X."/>
            <person name="Yuan T."/>
            <person name="Jiang B."/>
            <person name="Yang W."/>
            <person name="Lam T.T.-Y."/>
            <person name="Chang Q."/>
            <person name="Ding S."/>
            <person name="Wang X."/>
            <person name="Zhu J."/>
            <person name="Ruan X."/>
            <person name="Zhao L."/>
            <person name="Wei J."/>
            <person name="Que T."/>
            <person name="Du C."/>
            <person name="Cheng J."/>
            <person name="Dai P."/>
            <person name="Han X."/>
            <person name="Huang E."/>
            <person name="Gao Y."/>
            <person name="Liu J."/>
            <person name="Shao H."/>
            <person name="Ye R."/>
            <person name="Li L."/>
            <person name="Wei W."/>
            <person name="Wang X."/>
            <person name="Wang C."/>
            <person name="Yang T."/>
            <person name="Huo Q."/>
            <person name="Li W."/>
            <person name="Guo W."/>
            <person name="Chen H."/>
            <person name="Zhou L."/>
            <person name="Ni X."/>
            <person name="Tian J."/>
            <person name="Zhou Y."/>
            <person name="Sheng Y."/>
            <person name="Liu T."/>
            <person name="Pan Y."/>
            <person name="Xia L."/>
            <person name="Li J."/>
            <person name="Zhao F."/>
            <person name="Cao W."/>
        </authorList>
    </citation>
    <scope>NUCLEOTIDE SEQUENCE</scope>
    <source>
        <strain evidence="1">Hyas-2018</strain>
    </source>
</reference>
<evidence type="ECO:0000313" key="2">
    <source>
        <dbReference type="Proteomes" id="UP000821845"/>
    </source>
</evidence>
<protein>
    <submittedName>
        <fullName evidence="1">Uncharacterized protein</fullName>
    </submittedName>
</protein>
<evidence type="ECO:0000313" key="1">
    <source>
        <dbReference type="EMBL" id="KAH6947120.1"/>
    </source>
</evidence>
<comment type="caution">
    <text evidence="1">The sequence shown here is derived from an EMBL/GenBank/DDBJ whole genome shotgun (WGS) entry which is preliminary data.</text>
</comment>
<dbReference type="EMBL" id="CM023481">
    <property type="protein sequence ID" value="KAH6947120.1"/>
    <property type="molecule type" value="Genomic_DNA"/>
</dbReference>
<organism evidence="1 2">
    <name type="scientific">Hyalomma asiaticum</name>
    <name type="common">Tick</name>
    <dbReference type="NCBI Taxonomy" id="266040"/>
    <lineage>
        <taxon>Eukaryota</taxon>
        <taxon>Metazoa</taxon>
        <taxon>Ecdysozoa</taxon>
        <taxon>Arthropoda</taxon>
        <taxon>Chelicerata</taxon>
        <taxon>Arachnida</taxon>
        <taxon>Acari</taxon>
        <taxon>Parasitiformes</taxon>
        <taxon>Ixodida</taxon>
        <taxon>Ixodoidea</taxon>
        <taxon>Ixodidae</taxon>
        <taxon>Hyalomminae</taxon>
        <taxon>Hyalomma</taxon>
    </lineage>
</organism>
<gene>
    <name evidence="1" type="ORF">HPB50_017172</name>
</gene>
<accession>A0ACB7TJA0</accession>
<sequence length="360" mass="38822">MKAWPTLGLALHRRPARTRKLPRAKGLLCLNGASPGERTAPGGASPQDSARPDLFLLTAAHQDARPSSGREASSGEECAGTCFFHRRKTPNKRKYWTQPDEVTYPGLVPATTGAAAQSRFLWDEQHQAQGFLHAPYVTAEAARPALVRVDRRARRGSAASFISDLQISFLTSRQRWEAPISRATAQSSNSEKCGEIRASLRGANVAPRIQAGKVAALLCLTRKETRDPLSGRGKRQREEVVAEVALAAASKKRRRSRDKASASRGHVVCSYSSFSTSVLCFLLRDRARARARAAVPLHRAAQPVPPVAAGAPTSRSGGEAPVGGPPMARPSLPRVVHLWRGGRDCSARAAPRGEEPAQSF</sequence>
<name>A0ACB7TJA0_HYAAI</name>